<dbReference type="SUPFAM" id="SSF53474">
    <property type="entry name" value="alpha/beta-Hydrolases"/>
    <property type="match status" value="1"/>
</dbReference>
<proteinExistence type="predicted"/>
<dbReference type="InterPro" id="IPR000073">
    <property type="entry name" value="AB_hydrolase_1"/>
</dbReference>
<dbReference type="Gene3D" id="3.40.50.1820">
    <property type="entry name" value="alpha/beta hydrolase"/>
    <property type="match status" value="1"/>
</dbReference>
<dbReference type="GO" id="GO:0016787">
    <property type="term" value="F:hydrolase activity"/>
    <property type="evidence" value="ECO:0007669"/>
    <property type="project" value="UniProtKB-KW"/>
</dbReference>
<dbReference type="InterPro" id="IPR051044">
    <property type="entry name" value="MAG_DAG_Lipase"/>
</dbReference>
<dbReference type="AlphaFoldDB" id="A0AA96LDE3"/>
<dbReference type="RefSeq" id="WP_315605056.1">
    <property type="nucleotide sequence ID" value="NZ_CP130318.1"/>
</dbReference>
<dbReference type="InterPro" id="IPR029058">
    <property type="entry name" value="AB_hydrolase_fold"/>
</dbReference>
<dbReference type="PANTHER" id="PTHR11614">
    <property type="entry name" value="PHOSPHOLIPASE-RELATED"/>
    <property type="match status" value="1"/>
</dbReference>
<dbReference type="EMBL" id="CP130318">
    <property type="protein sequence ID" value="WNQ11280.1"/>
    <property type="molecule type" value="Genomic_DNA"/>
</dbReference>
<evidence type="ECO:0000313" key="3">
    <source>
        <dbReference type="Proteomes" id="UP001305702"/>
    </source>
</evidence>
<dbReference type="PRINTS" id="PR00111">
    <property type="entry name" value="ABHYDROLASE"/>
</dbReference>
<accession>A0AA96LDE3</accession>
<dbReference type="Pfam" id="PF12146">
    <property type="entry name" value="Hydrolase_4"/>
    <property type="match status" value="1"/>
</dbReference>
<reference evidence="2 3" key="1">
    <citation type="submission" date="2022-02" db="EMBL/GenBank/DDBJ databases">
        <title>Paenibacillus sp. MBLB1776 Whole Genome Shotgun Sequencing.</title>
        <authorList>
            <person name="Hwang C.Y."/>
            <person name="Cho E.-S."/>
            <person name="Seo M.-J."/>
        </authorList>
    </citation>
    <scope>NUCLEOTIDE SEQUENCE [LARGE SCALE GENOMIC DNA]</scope>
    <source>
        <strain evidence="2 3">MBLB1776</strain>
    </source>
</reference>
<organism evidence="2 3">
    <name type="scientific">Paenibacillus aurantius</name>
    <dbReference type="NCBI Taxonomy" id="2918900"/>
    <lineage>
        <taxon>Bacteria</taxon>
        <taxon>Bacillati</taxon>
        <taxon>Bacillota</taxon>
        <taxon>Bacilli</taxon>
        <taxon>Bacillales</taxon>
        <taxon>Paenibacillaceae</taxon>
        <taxon>Paenibacillus</taxon>
    </lineage>
</organism>
<gene>
    <name evidence="2" type="ORF">MJA45_27395</name>
</gene>
<keyword evidence="2" id="KW-0378">Hydrolase</keyword>
<feature type="domain" description="Serine aminopeptidase S33" evidence="1">
    <location>
        <begin position="28"/>
        <end position="261"/>
    </location>
</feature>
<sequence>MNYVENEWRSADGTPLFACEWTPSGRGEVKAVVGLVHGMGEHMGRYRHVAAMLTEEGYAVLGFDNYGHGKTPGKRGHAPSYDALLSGIDLMRKEAADRYPGLPVFLYGHSMGGNVTLNYLLRRKPALAGAIVTGPWLKLAFQPPVLQAAVGKVLERLYPKFTNSRPMNAEHLTTDPELMKRYVEDELGHGDITAGFFFGVQRAGSWALQHAGELQLPLLLMHGGSDKVTSIHASRQFAEKAGPLCEFLEWPGFRHELQNELKREEVFAVMRGWLRNRLEAFSGEAAK</sequence>
<dbReference type="InterPro" id="IPR022742">
    <property type="entry name" value="Hydrolase_4"/>
</dbReference>
<dbReference type="KEGG" id="paun:MJA45_27395"/>
<dbReference type="Proteomes" id="UP001305702">
    <property type="component" value="Chromosome"/>
</dbReference>
<evidence type="ECO:0000259" key="1">
    <source>
        <dbReference type="Pfam" id="PF12146"/>
    </source>
</evidence>
<protein>
    <submittedName>
        <fullName evidence="2">Alpha/beta hydrolase</fullName>
    </submittedName>
</protein>
<evidence type="ECO:0000313" key="2">
    <source>
        <dbReference type="EMBL" id="WNQ11280.1"/>
    </source>
</evidence>
<name>A0AA96LDE3_9BACL</name>
<keyword evidence="3" id="KW-1185">Reference proteome</keyword>